<reference evidence="1 2" key="1">
    <citation type="submission" date="2017-03" db="EMBL/GenBank/DDBJ databases">
        <title>Draft genome sequence of Streptomyces scabrisporus NF3, endophyte isolated from Amphipterygium adstringens.</title>
        <authorList>
            <person name="Vazquez M."/>
            <person name="Ceapa C.D."/>
            <person name="Rodriguez Luna D."/>
            <person name="Sanchez Esquivel S."/>
        </authorList>
    </citation>
    <scope>NUCLEOTIDE SEQUENCE [LARGE SCALE GENOMIC DNA]</scope>
    <source>
        <strain evidence="1 2">NF3</strain>
    </source>
</reference>
<organism evidence="1 2">
    <name type="scientific">Embleya scabrispora</name>
    <dbReference type="NCBI Taxonomy" id="159449"/>
    <lineage>
        <taxon>Bacteria</taxon>
        <taxon>Bacillati</taxon>
        <taxon>Actinomycetota</taxon>
        <taxon>Actinomycetes</taxon>
        <taxon>Kitasatosporales</taxon>
        <taxon>Streptomycetaceae</taxon>
        <taxon>Embleya</taxon>
    </lineage>
</organism>
<proteinExistence type="predicted"/>
<keyword evidence="2" id="KW-1185">Reference proteome</keyword>
<dbReference type="AlphaFoldDB" id="A0A1T3NIP0"/>
<name>A0A1T3NIP0_9ACTN</name>
<dbReference type="Proteomes" id="UP000190037">
    <property type="component" value="Unassembled WGS sequence"/>
</dbReference>
<protein>
    <submittedName>
        <fullName evidence="1">Uncharacterized protein</fullName>
    </submittedName>
</protein>
<evidence type="ECO:0000313" key="2">
    <source>
        <dbReference type="Proteomes" id="UP000190037"/>
    </source>
</evidence>
<evidence type="ECO:0000313" key="1">
    <source>
        <dbReference type="EMBL" id="OPC76673.1"/>
    </source>
</evidence>
<comment type="caution">
    <text evidence="1">The sequence shown here is derived from an EMBL/GenBank/DDBJ whole genome shotgun (WGS) entry which is preliminary data.</text>
</comment>
<sequence length="85" mass="9409">MPTPEMTTTTTICMNHGRPLALNTAPWSATAPPSPMPTPICFVAHPTYNSRYRNPICLPRPGMHPMRRKGGAIIVNSNRPMVNIR</sequence>
<gene>
    <name evidence="1" type="ORF">B4N89_45120</name>
</gene>
<dbReference type="EMBL" id="MWQN01000005">
    <property type="protein sequence ID" value="OPC76673.1"/>
    <property type="molecule type" value="Genomic_DNA"/>
</dbReference>
<accession>A0A1T3NIP0</accession>